<dbReference type="PANTHER" id="PTHR11088:SF60">
    <property type="entry name" value="TRNA DIMETHYLALLYLTRANSFERASE"/>
    <property type="match status" value="1"/>
</dbReference>
<evidence type="ECO:0000256" key="7">
    <source>
        <dbReference type="ARBA" id="ARBA00022840"/>
    </source>
</evidence>
<dbReference type="Pfam" id="PF01715">
    <property type="entry name" value="IPPT"/>
    <property type="match status" value="1"/>
</dbReference>
<dbReference type="EMBL" id="UOEY01000056">
    <property type="protein sequence ID" value="VAW38197.1"/>
    <property type="molecule type" value="Genomic_DNA"/>
</dbReference>
<name>A0A3B0VIN9_9ZZZZ</name>
<keyword evidence="7" id="KW-0067">ATP-binding</keyword>
<evidence type="ECO:0000256" key="1">
    <source>
        <dbReference type="ARBA" id="ARBA00001946"/>
    </source>
</evidence>
<dbReference type="HAMAP" id="MF_00185">
    <property type="entry name" value="IPP_trans"/>
    <property type="match status" value="1"/>
</dbReference>
<comment type="catalytic activity">
    <reaction evidence="9">
        <text>adenosine(37) in tRNA + dimethylallyl diphosphate = N(6)-dimethylallyladenosine(37) in tRNA + diphosphate</text>
        <dbReference type="Rhea" id="RHEA:26482"/>
        <dbReference type="Rhea" id="RHEA-COMP:10162"/>
        <dbReference type="Rhea" id="RHEA-COMP:10375"/>
        <dbReference type="ChEBI" id="CHEBI:33019"/>
        <dbReference type="ChEBI" id="CHEBI:57623"/>
        <dbReference type="ChEBI" id="CHEBI:74411"/>
        <dbReference type="ChEBI" id="CHEBI:74415"/>
        <dbReference type="EC" id="2.5.1.75"/>
    </reaction>
</comment>
<evidence type="ECO:0000256" key="3">
    <source>
        <dbReference type="ARBA" id="ARBA00012665"/>
    </source>
</evidence>
<evidence type="ECO:0000313" key="10">
    <source>
        <dbReference type="EMBL" id="VAW38197.1"/>
    </source>
</evidence>
<evidence type="ECO:0000256" key="9">
    <source>
        <dbReference type="ARBA" id="ARBA00049563"/>
    </source>
</evidence>
<keyword evidence="8" id="KW-0460">Magnesium</keyword>
<dbReference type="NCBIfam" id="TIGR00174">
    <property type="entry name" value="miaA"/>
    <property type="match status" value="1"/>
</dbReference>
<evidence type="ECO:0000256" key="8">
    <source>
        <dbReference type="ARBA" id="ARBA00022842"/>
    </source>
</evidence>
<keyword evidence="4 10" id="KW-0808">Transferase</keyword>
<evidence type="ECO:0000256" key="6">
    <source>
        <dbReference type="ARBA" id="ARBA00022741"/>
    </source>
</evidence>
<accession>A0A3B0VIN9</accession>
<dbReference type="PANTHER" id="PTHR11088">
    <property type="entry name" value="TRNA DIMETHYLALLYLTRANSFERASE"/>
    <property type="match status" value="1"/>
</dbReference>
<keyword evidence="5" id="KW-0819">tRNA processing</keyword>
<dbReference type="Gene3D" id="1.10.20.140">
    <property type="match status" value="1"/>
</dbReference>
<evidence type="ECO:0000256" key="2">
    <source>
        <dbReference type="ARBA" id="ARBA00005842"/>
    </source>
</evidence>
<dbReference type="EC" id="2.5.1.75" evidence="3"/>
<dbReference type="AlphaFoldDB" id="A0A3B0VIN9"/>
<sequence>MTAEKQQAITAPVLVLVGPTAIGKTELSLAMARRFGCEIISVDSMQVYRHMDIGTAKPSLEERGRAPHHLIDIVDPREQYDAARFVEDALRAINTIVSRGNIPLLTGGTGLYLKALTEGLFEATFSDAAIRSRLNRRLRQEGGESLYRELQAVDPETAARLHVNDGRRVTRALEIFYGTGVPWSVHLRRQPDRRAEFSRLLLLGLSCERDSLYERIEHRTDQMMAQGFVQEVEKLLDMGYSPDLKAMQAIGYRHVNNYLAGEWGMEETIRLLVRDTRRYAKRQLTWFRANPAMNWYDREDATMVMDHVGRFLGS</sequence>
<dbReference type="InterPro" id="IPR039657">
    <property type="entry name" value="Dimethylallyltransferase"/>
</dbReference>
<gene>
    <name evidence="10" type="ORF">MNBD_DELTA04-288</name>
</gene>
<dbReference type="Gene3D" id="3.40.50.300">
    <property type="entry name" value="P-loop containing nucleotide triphosphate hydrolases"/>
    <property type="match status" value="1"/>
</dbReference>
<evidence type="ECO:0000256" key="4">
    <source>
        <dbReference type="ARBA" id="ARBA00022679"/>
    </source>
</evidence>
<dbReference type="GO" id="GO:0006400">
    <property type="term" value="P:tRNA modification"/>
    <property type="evidence" value="ECO:0007669"/>
    <property type="project" value="TreeGrafter"/>
</dbReference>
<reference evidence="10" key="1">
    <citation type="submission" date="2018-06" db="EMBL/GenBank/DDBJ databases">
        <authorList>
            <person name="Zhirakovskaya E."/>
        </authorList>
    </citation>
    <scope>NUCLEOTIDE SEQUENCE</scope>
</reference>
<dbReference type="SUPFAM" id="SSF52540">
    <property type="entry name" value="P-loop containing nucleoside triphosphate hydrolases"/>
    <property type="match status" value="1"/>
</dbReference>
<comment type="similarity">
    <text evidence="2">Belongs to the IPP transferase family.</text>
</comment>
<protein>
    <recommendedName>
        <fullName evidence="3">tRNA dimethylallyltransferase</fullName>
        <ecNumber evidence="3">2.5.1.75</ecNumber>
    </recommendedName>
</protein>
<dbReference type="GO" id="GO:0005524">
    <property type="term" value="F:ATP binding"/>
    <property type="evidence" value="ECO:0007669"/>
    <property type="project" value="UniProtKB-KW"/>
</dbReference>
<comment type="cofactor">
    <cofactor evidence="1">
        <name>Mg(2+)</name>
        <dbReference type="ChEBI" id="CHEBI:18420"/>
    </cofactor>
</comment>
<dbReference type="GO" id="GO:0052381">
    <property type="term" value="F:tRNA dimethylallyltransferase activity"/>
    <property type="evidence" value="ECO:0007669"/>
    <property type="project" value="UniProtKB-EC"/>
</dbReference>
<organism evidence="10">
    <name type="scientific">hydrothermal vent metagenome</name>
    <dbReference type="NCBI Taxonomy" id="652676"/>
    <lineage>
        <taxon>unclassified sequences</taxon>
        <taxon>metagenomes</taxon>
        <taxon>ecological metagenomes</taxon>
    </lineage>
</organism>
<evidence type="ECO:0000256" key="5">
    <source>
        <dbReference type="ARBA" id="ARBA00022694"/>
    </source>
</evidence>
<dbReference type="InterPro" id="IPR027417">
    <property type="entry name" value="P-loop_NTPase"/>
</dbReference>
<proteinExistence type="inferred from homology"/>
<dbReference type="InterPro" id="IPR018022">
    <property type="entry name" value="IPT"/>
</dbReference>
<keyword evidence="6" id="KW-0547">Nucleotide-binding</keyword>